<feature type="region of interest" description="Disordered" evidence="1">
    <location>
        <begin position="186"/>
        <end position="232"/>
    </location>
</feature>
<dbReference type="Pfam" id="PF12790">
    <property type="entry name" value="T6SS-SciN"/>
    <property type="match status" value="1"/>
</dbReference>
<feature type="signal peptide" evidence="2">
    <location>
        <begin position="1"/>
        <end position="22"/>
    </location>
</feature>
<gene>
    <name evidence="3" type="ORF">CEY11_13010</name>
</gene>
<feature type="chain" id="PRO_5012240124" evidence="2">
    <location>
        <begin position="23"/>
        <end position="232"/>
    </location>
</feature>
<proteinExistence type="predicted"/>
<evidence type="ECO:0000256" key="2">
    <source>
        <dbReference type="SAM" id="SignalP"/>
    </source>
</evidence>
<dbReference type="Gene3D" id="2.60.40.4150">
    <property type="entry name" value="Type VI secretion system, lipoprotein SciN"/>
    <property type="match status" value="1"/>
</dbReference>
<keyword evidence="3" id="KW-0449">Lipoprotein</keyword>
<keyword evidence="2" id="KW-0732">Signal</keyword>
<dbReference type="InterPro" id="IPR038706">
    <property type="entry name" value="Type_VI_SciN-like_sf"/>
</dbReference>
<evidence type="ECO:0000313" key="3">
    <source>
        <dbReference type="EMBL" id="OWT59102.1"/>
    </source>
</evidence>
<evidence type="ECO:0000256" key="1">
    <source>
        <dbReference type="SAM" id="MobiDB-lite"/>
    </source>
</evidence>
<name>A0A225ME97_9BURK</name>
<dbReference type="Proteomes" id="UP000214603">
    <property type="component" value="Unassembled WGS sequence"/>
</dbReference>
<organism evidence="3 4">
    <name type="scientific">Candidimonas nitroreducens</name>
    <dbReference type="NCBI Taxonomy" id="683354"/>
    <lineage>
        <taxon>Bacteria</taxon>
        <taxon>Pseudomonadati</taxon>
        <taxon>Pseudomonadota</taxon>
        <taxon>Betaproteobacteria</taxon>
        <taxon>Burkholderiales</taxon>
        <taxon>Alcaligenaceae</taxon>
        <taxon>Candidimonas</taxon>
    </lineage>
</organism>
<dbReference type="PROSITE" id="PS51257">
    <property type="entry name" value="PROKAR_LIPOPROTEIN"/>
    <property type="match status" value="1"/>
</dbReference>
<evidence type="ECO:0000313" key="4">
    <source>
        <dbReference type="Proteomes" id="UP000214603"/>
    </source>
</evidence>
<protein>
    <submittedName>
        <fullName evidence="3">Type VI secretion system-associated lipoprotein</fullName>
    </submittedName>
</protein>
<keyword evidence="4" id="KW-1185">Reference proteome</keyword>
<reference evidence="4" key="1">
    <citation type="submission" date="2017-06" db="EMBL/GenBank/DDBJ databases">
        <title>Herbaspirillum phytohormonus sp. nov., isolated from the root nodule of Robinia pseudoacacia in lead-zinc mine.</title>
        <authorList>
            <person name="Fan M."/>
            <person name="Lin Y."/>
        </authorList>
    </citation>
    <scope>NUCLEOTIDE SEQUENCE [LARGE SCALE GENOMIC DNA]</scope>
    <source>
        <strain evidence="4">SC-089</strain>
    </source>
</reference>
<dbReference type="OrthoDB" id="8856911at2"/>
<dbReference type="AlphaFoldDB" id="A0A225ME97"/>
<dbReference type="InterPro" id="IPR017734">
    <property type="entry name" value="T6SS_SciN"/>
</dbReference>
<dbReference type="EMBL" id="NJIH01000007">
    <property type="protein sequence ID" value="OWT59102.1"/>
    <property type="molecule type" value="Genomic_DNA"/>
</dbReference>
<dbReference type="RefSeq" id="WP_088603833.1">
    <property type="nucleotide sequence ID" value="NZ_NJIH01000007.1"/>
</dbReference>
<accession>A0A225ME97</accession>
<sequence length="232" mass="24586">MRPKLFPLRIVTALLLAGPLLAGCSSSWLGGSSKDDALKDLKWSYAADGVQIAVRADPQLNRSDGQPHTLALTVIQLADPSAFTPYTKDPAKLAQLLLANSAPTGVLSLQRFFIAPNAQQTLVLPRAENAKYVGLATGYYHLDPPRDTRLYRIGVDVDSSGFLVKNHSAAPAPMKIDLILGADSILDAPDTRPPEVPPTQPKAGVVSSPPAPSDKASSKDGKSDKQDSSSKP</sequence>
<comment type="caution">
    <text evidence="3">The sequence shown here is derived from an EMBL/GenBank/DDBJ whole genome shotgun (WGS) entry which is preliminary data.</text>
</comment>
<feature type="compositionally biased region" description="Basic and acidic residues" evidence="1">
    <location>
        <begin position="216"/>
        <end position="232"/>
    </location>
</feature>